<sequence>MLLVMLPVRNHLHHRIIITMSQKRKLLPAALGLLSLASLSVRCRRRPLLTGEKPLALPWSALSISGIARPLKARQRRWRNWGAKSLASMAAAIIRCMPITTIFYCHARWTRVISILGDSAVEPKFKALRDAGIRYLPVDHVSQYSVNQYHFRYYTLGSTIGRYMAA</sequence>
<evidence type="ECO:0000313" key="1">
    <source>
        <dbReference type="EMBL" id="VTM53167.1"/>
    </source>
</evidence>
<organism evidence="1">
    <name type="scientific">Klebsiella pneumoniae</name>
    <dbReference type="NCBI Taxonomy" id="573"/>
    <lineage>
        <taxon>Bacteria</taxon>
        <taxon>Pseudomonadati</taxon>
        <taxon>Pseudomonadota</taxon>
        <taxon>Gammaproteobacteria</taxon>
        <taxon>Enterobacterales</taxon>
        <taxon>Enterobacteriaceae</taxon>
        <taxon>Klebsiella/Raoultella group</taxon>
        <taxon>Klebsiella</taxon>
        <taxon>Klebsiella pneumoniae complex</taxon>
    </lineage>
</organism>
<proteinExistence type="predicted"/>
<reference evidence="1" key="1">
    <citation type="submission" date="2019-04" db="EMBL/GenBank/DDBJ databases">
        <authorList>
            <consortium name="Pathogen Informatics"/>
        </authorList>
    </citation>
    <scope>NUCLEOTIDE SEQUENCE</scope>
    <source>
        <strain evidence="1">NCTC9183</strain>
    </source>
</reference>
<dbReference type="EMBL" id="CABDVL010000003">
    <property type="protein sequence ID" value="VTM53167.1"/>
    <property type="molecule type" value="Genomic_DNA"/>
</dbReference>
<name>A0A4P0XYG6_KLEPN</name>
<protein>
    <submittedName>
        <fullName evidence="1">Sugar ABC transporter periplasmic sugar-binding protein</fullName>
    </submittedName>
</protein>
<dbReference type="AlphaFoldDB" id="A0A4P0XYG6"/>
<accession>A0A4P0XYG6</accession>
<gene>
    <name evidence="1" type="ORF">NCTC9183_02359</name>
</gene>
<dbReference type="Proteomes" id="UP000507695">
    <property type="component" value="Unassembled WGS sequence"/>
</dbReference>